<organism evidence="1 2">
    <name type="scientific">Hexamita inflata</name>
    <dbReference type="NCBI Taxonomy" id="28002"/>
    <lineage>
        <taxon>Eukaryota</taxon>
        <taxon>Metamonada</taxon>
        <taxon>Diplomonadida</taxon>
        <taxon>Hexamitidae</taxon>
        <taxon>Hexamitinae</taxon>
        <taxon>Hexamita</taxon>
    </lineage>
</organism>
<gene>
    <name evidence="1" type="ORF">HINF_LOCUS49387</name>
</gene>
<name>A0ABP1KFL0_9EUKA</name>
<protein>
    <submittedName>
        <fullName evidence="1">Hypothetical_protein</fullName>
    </submittedName>
</protein>
<proteinExistence type="predicted"/>
<reference evidence="1 2" key="1">
    <citation type="submission" date="2024-07" db="EMBL/GenBank/DDBJ databases">
        <authorList>
            <person name="Akdeniz Z."/>
        </authorList>
    </citation>
    <scope>NUCLEOTIDE SEQUENCE [LARGE SCALE GENOMIC DNA]</scope>
</reference>
<dbReference type="EMBL" id="CAXDID020000231">
    <property type="protein sequence ID" value="CAL6060768.1"/>
    <property type="molecule type" value="Genomic_DNA"/>
</dbReference>
<sequence length="169" mass="19563">MVSGCTICRRILSQYRFQPLIHFLIGFCGRCGHLIQLIWCYCSFLKDIPLVVRRYLSAYFAHVAYLSNLSFFNESTPSRIQILHNISSHLDNQTACACQQYPHPEHRVGLLLFFSLSFKVLYELSSRDPIQNPRFIIKLFNCTGSRQLAGNAILLRSTQWGDIRRQSSE</sequence>
<evidence type="ECO:0000313" key="1">
    <source>
        <dbReference type="EMBL" id="CAL6060768.1"/>
    </source>
</evidence>
<evidence type="ECO:0000313" key="2">
    <source>
        <dbReference type="Proteomes" id="UP001642409"/>
    </source>
</evidence>
<dbReference type="Proteomes" id="UP001642409">
    <property type="component" value="Unassembled WGS sequence"/>
</dbReference>
<keyword evidence="2" id="KW-1185">Reference proteome</keyword>
<accession>A0ABP1KFL0</accession>
<comment type="caution">
    <text evidence="1">The sequence shown here is derived from an EMBL/GenBank/DDBJ whole genome shotgun (WGS) entry which is preliminary data.</text>
</comment>